<accession>A0A1G9NFA2</accession>
<keyword evidence="1 3" id="KW-0812">Transmembrane</keyword>
<name>A0A1G9NFA2_9FLAO</name>
<keyword evidence="1" id="KW-1133">Transmembrane helix</keyword>
<evidence type="ECO:0000313" key="3">
    <source>
        <dbReference type="EMBL" id="SDL85238.1"/>
    </source>
</evidence>
<keyword evidence="1" id="KW-0472">Membrane</keyword>
<dbReference type="EMBL" id="FNGV01000003">
    <property type="protein sequence ID" value="SDL85238.1"/>
    <property type="molecule type" value="Genomic_DNA"/>
</dbReference>
<evidence type="ECO:0000313" key="4">
    <source>
        <dbReference type="Proteomes" id="UP000199440"/>
    </source>
</evidence>
<proteinExistence type="predicted"/>
<dbReference type="NCBIfam" id="TIGR02226">
    <property type="entry name" value="two_anch"/>
    <property type="match status" value="1"/>
</dbReference>
<dbReference type="InterPro" id="IPR024163">
    <property type="entry name" value="Aerotolerance_reg_N"/>
</dbReference>
<dbReference type="Pfam" id="PF07584">
    <property type="entry name" value="BatA"/>
    <property type="match status" value="1"/>
</dbReference>
<feature type="domain" description="Aerotolerance regulator N-terminal" evidence="2">
    <location>
        <begin position="1"/>
        <end position="76"/>
    </location>
</feature>
<feature type="transmembrane region" description="Helical" evidence="1">
    <location>
        <begin position="617"/>
        <end position="635"/>
    </location>
</feature>
<sequence>MQFKHPELLWGLLLLLIPVLIHLFQLRRFKKTPFTNVKLLQKVQAASRRSKTLKKWLLLITRLSLFAALVLAFAQPFFATSSALQEKETVIYLDDSFSMQAKMDDETLLQHAVQELAKQIPKDQVFNLFTNTKVFRDVTLNAIQNDLLSLSFTADQLQLNEIYLKAGTFLTGSKNSVKNLILISDFQDRHPSSITDSILISSSHYVKLVPDNSTNVSIDSVFLAPTSTENMEVNALLSKVGDIENIAVSLFNGDKLIAKTSAAFNAGDKAEVTFTLPKNEPIKGKIEISDAGLTYDNQFYFNIDEKEKIKVLAIGASDNNYLNRIFSEDEFAFSSYTLKNLNYRDLPLQNLIVINELETIPTSLLTSIHSFTDDGGSLIIVPHSEMDITAYNQLISPYFSSSFVKKNLLERNITGIIFSHPLYQNVFEKNVSNFQYPKVSSYYSIKSFLPTALSYDNGDPFLVGNTSIYIFTAPLSNQNSNFQNSPLIVPSFYNIGQNSLKVNQLYYTLGSSAEIDIITQLTKDNILSVSKGATEFIPKQRSMANKVRLSFDDLPYEDGIYEVAHKEIIFKGLSFNYPRNESKVDYLDLADISSETRQESVASVFQEMQNDNRIQELWKWFIILAIVFILMEVLIQRFLK</sequence>
<protein>
    <submittedName>
        <fullName evidence="3">N-terminal double-transmembrane domain-containing protein</fullName>
    </submittedName>
</protein>
<evidence type="ECO:0000259" key="2">
    <source>
        <dbReference type="Pfam" id="PF07584"/>
    </source>
</evidence>
<dbReference type="PANTHER" id="PTHR37464">
    <property type="entry name" value="BLL2463 PROTEIN"/>
    <property type="match status" value="1"/>
</dbReference>
<reference evidence="4" key="1">
    <citation type="submission" date="2016-10" db="EMBL/GenBank/DDBJ databases">
        <authorList>
            <person name="Varghese N."/>
            <person name="Submissions S."/>
        </authorList>
    </citation>
    <scope>NUCLEOTIDE SEQUENCE [LARGE SCALE GENOMIC DNA]</scope>
    <source>
        <strain evidence="4">DSM 19886</strain>
    </source>
</reference>
<dbReference type="OrthoDB" id="9810200at2"/>
<dbReference type="PANTHER" id="PTHR37464:SF1">
    <property type="entry name" value="BLL2463 PROTEIN"/>
    <property type="match status" value="1"/>
</dbReference>
<dbReference type="Proteomes" id="UP000199440">
    <property type="component" value="Unassembled WGS sequence"/>
</dbReference>
<evidence type="ECO:0000256" key="1">
    <source>
        <dbReference type="SAM" id="Phobius"/>
    </source>
</evidence>
<dbReference type="RefSeq" id="WP_089887528.1">
    <property type="nucleotide sequence ID" value="NZ_FNGV01000003.1"/>
</dbReference>
<dbReference type="AlphaFoldDB" id="A0A1G9NFA2"/>
<dbReference type="InterPro" id="IPR011933">
    <property type="entry name" value="Double_TM_dom"/>
</dbReference>
<organism evidence="3 4">
    <name type="scientific">Kriegella aquimaris</name>
    <dbReference type="NCBI Taxonomy" id="192904"/>
    <lineage>
        <taxon>Bacteria</taxon>
        <taxon>Pseudomonadati</taxon>
        <taxon>Bacteroidota</taxon>
        <taxon>Flavobacteriia</taxon>
        <taxon>Flavobacteriales</taxon>
        <taxon>Flavobacteriaceae</taxon>
        <taxon>Kriegella</taxon>
    </lineage>
</organism>
<feature type="transmembrane region" description="Helical" evidence="1">
    <location>
        <begin position="6"/>
        <end position="24"/>
    </location>
</feature>
<keyword evidence="4" id="KW-1185">Reference proteome</keyword>
<gene>
    <name evidence="3" type="ORF">SAMN04488514_103159</name>
</gene>
<feature type="transmembrane region" description="Helical" evidence="1">
    <location>
        <begin position="56"/>
        <end position="78"/>
    </location>
</feature>
<dbReference type="STRING" id="192904.SAMN04488514_103159"/>